<evidence type="ECO:0000313" key="1">
    <source>
        <dbReference type="EMBL" id="KAJ9659515.1"/>
    </source>
</evidence>
<proteinExistence type="predicted"/>
<keyword evidence="2" id="KW-1185">Reference proteome</keyword>
<sequence>MLPPPNPTPDSQYSFALAKRWLNDCTINHRLCRSSEPRAMPKRLIHIRRDEQTKALSVRLITCSERVDYAALSYCWGSPQPYMTTKAVVEKPIDFAKLGKTIQDAITVSERLGLQYLWIDAICIAQHDDSEKATEIGKMADIYQGSYVTISAARAASSQEGFLSPYESDQRVQIKVSVKSPDGEINSVILHEPGSPTREGNDFGPVMDRARCLQEHVLAPRVLIYTSSTLHFCCRTHNRSDSMNVVGGVSNFQPTSLAAIEKGGKTTMEAWQSIVAEFAKRSITVESDRLPAISAVAQVRNKHLKGEYLAGLWTEHFCQQLAWAYTSYQDRQDAYYGPSFSWVALKKFDKIPASLLWSVGSRQSLQLLRTAVAPTSPDAPFGAVNFAGAYVRGRIKQAIWYPRGPKDNSAAAYFGLTLEKALRNKTLVHSYEGQTEDGRTGQPLPEYASRPPTHQLQEGDLSDEWKTDSDSEGGDAIDKIIADEREYLYSPAMLSEHADGRALADTRYKDNVPWVRGFCDTYEVEAALDPRIDTATLVWCLELFAPGNRTSGLCDGLLLASHKVEGEDVFTRIGYYVYPSKSNGQFIELDRRFLDDFELREFRLE</sequence>
<reference evidence="1" key="1">
    <citation type="submission" date="2022-10" db="EMBL/GenBank/DDBJ databases">
        <title>Culturing micro-colonial fungi from biological soil crusts in the Mojave desert and describing Neophaeococcomyces mojavensis, and introducing the new genera and species Taxawa tesnikishii.</title>
        <authorList>
            <person name="Kurbessoian T."/>
            <person name="Stajich J.E."/>
        </authorList>
    </citation>
    <scope>NUCLEOTIDE SEQUENCE</scope>
    <source>
        <strain evidence="1">JES_112</strain>
    </source>
</reference>
<protein>
    <submittedName>
        <fullName evidence="1">Uncharacterized protein</fullName>
    </submittedName>
</protein>
<accession>A0ACC3ACB9</accession>
<dbReference type="EMBL" id="JAPDRQ010000039">
    <property type="protein sequence ID" value="KAJ9659515.1"/>
    <property type="molecule type" value="Genomic_DNA"/>
</dbReference>
<dbReference type="Proteomes" id="UP001172386">
    <property type="component" value="Unassembled WGS sequence"/>
</dbReference>
<name>A0ACC3ACB9_9EURO</name>
<evidence type="ECO:0000313" key="2">
    <source>
        <dbReference type="Proteomes" id="UP001172386"/>
    </source>
</evidence>
<gene>
    <name evidence="1" type="ORF">H2198_003090</name>
</gene>
<comment type="caution">
    <text evidence="1">The sequence shown here is derived from an EMBL/GenBank/DDBJ whole genome shotgun (WGS) entry which is preliminary data.</text>
</comment>
<organism evidence="1 2">
    <name type="scientific">Neophaeococcomyces mojaviensis</name>
    <dbReference type="NCBI Taxonomy" id="3383035"/>
    <lineage>
        <taxon>Eukaryota</taxon>
        <taxon>Fungi</taxon>
        <taxon>Dikarya</taxon>
        <taxon>Ascomycota</taxon>
        <taxon>Pezizomycotina</taxon>
        <taxon>Eurotiomycetes</taxon>
        <taxon>Chaetothyriomycetidae</taxon>
        <taxon>Chaetothyriales</taxon>
        <taxon>Chaetothyriales incertae sedis</taxon>
        <taxon>Neophaeococcomyces</taxon>
    </lineage>
</organism>